<name>A0A1I2D892_9BACL</name>
<protein>
    <recommendedName>
        <fullName evidence="6">Putative aliphatic sulfonates-binding protein</fullName>
    </recommendedName>
</protein>
<dbReference type="PANTHER" id="PTHR30024">
    <property type="entry name" value="ALIPHATIC SULFONATES-BINDING PROTEIN-RELATED"/>
    <property type="match status" value="1"/>
</dbReference>
<evidence type="ECO:0000313" key="9">
    <source>
        <dbReference type="Proteomes" id="UP000198855"/>
    </source>
</evidence>
<evidence type="ECO:0000256" key="1">
    <source>
        <dbReference type="ARBA" id="ARBA00004418"/>
    </source>
</evidence>
<comment type="similarity">
    <text evidence="2">Belongs to the bacterial solute-binding protein SsuA/TauA family.</text>
</comment>
<dbReference type="InterPro" id="IPR015168">
    <property type="entry name" value="SsuA/THI5"/>
</dbReference>
<evidence type="ECO:0000313" key="8">
    <source>
        <dbReference type="EMBL" id="SFE76303.1"/>
    </source>
</evidence>
<accession>A0A1I2D892</accession>
<dbReference type="Pfam" id="PF09084">
    <property type="entry name" value="NMT1"/>
    <property type="match status" value="1"/>
</dbReference>
<feature type="domain" description="Solute-binding protein family 3/N-terminal" evidence="7">
    <location>
        <begin position="52"/>
        <end position="269"/>
    </location>
</feature>
<keyword evidence="4" id="KW-0732">Signal</keyword>
<comment type="subcellular location">
    <subcellularLocation>
        <location evidence="1">Periplasm</location>
    </subcellularLocation>
</comment>
<dbReference type="OrthoDB" id="286202at2"/>
<dbReference type="InterPro" id="IPR010067">
    <property type="entry name" value="ABC_SsuA_sub-bd"/>
</dbReference>
<dbReference type="FunFam" id="3.40.190.10:FF:000050">
    <property type="entry name" value="Sulfonate ABC transporter substrate-binding protein"/>
    <property type="match status" value="1"/>
</dbReference>
<evidence type="ECO:0000256" key="5">
    <source>
        <dbReference type="ARBA" id="ARBA00055538"/>
    </source>
</evidence>
<dbReference type="GO" id="GO:0016020">
    <property type="term" value="C:membrane"/>
    <property type="evidence" value="ECO:0007669"/>
    <property type="project" value="InterPro"/>
</dbReference>
<evidence type="ECO:0000259" key="7">
    <source>
        <dbReference type="SMART" id="SM00062"/>
    </source>
</evidence>
<evidence type="ECO:0000256" key="3">
    <source>
        <dbReference type="ARBA" id="ARBA00022448"/>
    </source>
</evidence>
<dbReference type="Proteomes" id="UP000198855">
    <property type="component" value="Unassembled WGS sequence"/>
</dbReference>
<dbReference type="GO" id="GO:0042626">
    <property type="term" value="F:ATPase-coupled transmembrane transporter activity"/>
    <property type="evidence" value="ECO:0007669"/>
    <property type="project" value="InterPro"/>
</dbReference>
<dbReference type="AlphaFoldDB" id="A0A1I2D892"/>
<evidence type="ECO:0000256" key="2">
    <source>
        <dbReference type="ARBA" id="ARBA00010742"/>
    </source>
</evidence>
<dbReference type="EMBL" id="FOMT01000004">
    <property type="protein sequence ID" value="SFE76303.1"/>
    <property type="molecule type" value="Genomic_DNA"/>
</dbReference>
<evidence type="ECO:0000256" key="4">
    <source>
        <dbReference type="ARBA" id="ARBA00022729"/>
    </source>
</evidence>
<dbReference type="PROSITE" id="PS51257">
    <property type="entry name" value="PROKAR_LIPOPROTEIN"/>
    <property type="match status" value="1"/>
</dbReference>
<dbReference type="SMART" id="SM00062">
    <property type="entry name" value="PBPb"/>
    <property type="match status" value="1"/>
</dbReference>
<dbReference type="PANTHER" id="PTHR30024:SF42">
    <property type="entry name" value="ALIPHATIC SULFONATES-BINDING PROTEIN-RELATED"/>
    <property type="match status" value="1"/>
</dbReference>
<dbReference type="Gene3D" id="3.40.190.10">
    <property type="entry name" value="Periplasmic binding protein-like II"/>
    <property type="match status" value="2"/>
</dbReference>
<dbReference type="SUPFAM" id="SSF53850">
    <property type="entry name" value="Periplasmic binding protein-like II"/>
    <property type="match status" value="1"/>
</dbReference>
<proteinExistence type="inferred from homology"/>
<dbReference type="NCBIfam" id="TIGR01728">
    <property type="entry name" value="SsuA_fam"/>
    <property type="match status" value="1"/>
</dbReference>
<reference evidence="9" key="1">
    <citation type="submission" date="2016-10" db="EMBL/GenBank/DDBJ databases">
        <authorList>
            <person name="Varghese N."/>
            <person name="Submissions S."/>
        </authorList>
    </citation>
    <scope>NUCLEOTIDE SEQUENCE [LARGE SCALE GENOMIC DNA]</scope>
    <source>
        <strain evidence="9">CGMCC 1.10784</strain>
    </source>
</reference>
<comment type="function">
    <text evidence="5">Part of a binding-protein-dependent transport system for aliphatic sulfonates. Putative binding protein.</text>
</comment>
<organism evidence="8 9">
    <name type="scientific">Paenibacillus catalpae</name>
    <dbReference type="NCBI Taxonomy" id="1045775"/>
    <lineage>
        <taxon>Bacteria</taxon>
        <taxon>Bacillati</taxon>
        <taxon>Bacillota</taxon>
        <taxon>Bacilli</taxon>
        <taxon>Bacillales</taxon>
        <taxon>Paenibacillaceae</taxon>
        <taxon>Paenibacillus</taxon>
    </lineage>
</organism>
<keyword evidence="3" id="KW-0813">Transport</keyword>
<dbReference type="InterPro" id="IPR001638">
    <property type="entry name" value="Solute-binding_3/MltF_N"/>
</dbReference>
<dbReference type="GO" id="GO:0042597">
    <property type="term" value="C:periplasmic space"/>
    <property type="evidence" value="ECO:0007669"/>
    <property type="project" value="UniProtKB-SubCell"/>
</dbReference>
<keyword evidence="9" id="KW-1185">Reference proteome</keyword>
<dbReference type="STRING" id="1045775.SAMN05216378_3988"/>
<gene>
    <name evidence="8" type="ORF">SAMN05216378_3988</name>
</gene>
<dbReference type="RefSeq" id="WP_091188187.1">
    <property type="nucleotide sequence ID" value="NZ_FOMT01000004.1"/>
</dbReference>
<sequence>MKRNKLRTLTITALSVIALVTVLGGCGSKDSNAKSEAGSASNAGATERPHITVNVAINGGLTPLLLAREKGWLEEEFKKLNADVSWSEFQSGPPLLESLASKRVDLSFLGDGATISGLSANLPFEVIALLSDGKLSNSIITPKDKGIAKVEDLKGKSIAVAKGTTAHVFLLKVLEKYGLSDKDVNLIALQPEDALPAFETGKVDAWVTWDPYTTKETASGKAAVIAGANEGIAAPVSAIARTDFAKSNPELVTAFLKVYKQAIDWQNANTDEAVQTYADLKKIDAGVVKALLTSSAPSLRAYSQEELDAQQKSSELLLSNGFIKNKVSFQDHVVSSYLEKLSQ</sequence>
<evidence type="ECO:0000256" key="6">
    <source>
        <dbReference type="ARBA" id="ARBA00070228"/>
    </source>
</evidence>